<dbReference type="EMBL" id="JH767136">
    <property type="protein sequence ID" value="EQC40454.1"/>
    <property type="molecule type" value="Genomic_DNA"/>
</dbReference>
<feature type="chain" id="PRO_5004570483" description="protein O-GlcNAc transferase" evidence="9">
    <location>
        <begin position="18"/>
        <end position="1319"/>
    </location>
</feature>
<feature type="repeat" description="TPR" evidence="8">
    <location>
        <begin position="221"/>
        <end position="254"/>
    </location>
</feature>
<gene>
    <name evidence="11" type="ORF">SDRG_02349</name>
</gene>
<dbReference type="eggNOG" id="KOG4626">
    <property type="taxonomic scope" value="Eukaryota"/>
</dbReference>
<dbReference type="OMA" id="AFYCHEY"/>
<dbReference type="SUPFAM" id="SSF48452">
    <property type="entry name" value="TPR-like"/>
    <property type="match status" value="2"/>
</dbReference>
<dbReference type="GeneID" id="19943076"/>
<feature type="repeat" description="TPR" evidence="8">
    <location>
        <begin position="184"/>
        <end position="217"/>
    </location>
</feature>
<dbReference type="PROSITE" id="PS50005">
    <property type="entry name" value="TPR"/>
    <property type="match status" value="3"/>
</dbReference>
<dbReference type="Pfam" id="PF13374">
    <property type="entry name" value="TPR_10"/>
    <property type="match status" value="1"/>
</dbReference>
<dbReference type="SUPFAM" id="SSF53756">
    <property type="entry name" value="UDP-Glycosyltransferase/glycogen phosphorylase"/>
    <property type="match status" value="1"/>
</dbReference>
<evidence type="ECO:0000256" key="1">
    <source>
        <dbReference type="ARBA" id="ARBA00004922"/>
    </source>
</evidence>
<keyword evidence="7 8" id="KW-0802">TPR repeat</keyword>
<sequence>MWKIARWVTLAWHAAAAFPYPSTPANHASVTAALEQYALGQKAMAANKLDEATRCYAAAIAAHDAFAPAYNNLGYILGRQHRMADAVAYHTKAVELATSNGDWETYVSAQNNLGYTARDGKGYAQTLAAIQHYDLALRVRPPLCANATYLSVLYNKASALCSLGENDGALPLLLEVLQLDPHHAGALLDLGTIYYYKGDLAAALAQQDKLLRIAPTMRDLLGALNNKGQFLKEIGRVHDALRMHEQALALDPRDSNTRLNVITARRQLCHWDAADDWQEGLLRTTLHEIQMRHVPSLLPFDATLMPIADDVKKAIAVANARQWQQSHALASSKDTTRLPLRVGYLSYDFRNHPMGQLTVGAIEHHDRRQLQIYGYSYGPDDGSEWRRRIAAACHVFADVQRLSDVEIAAAIAKDRIQILLDLMGHTRGARVGICSLHPAPIVVNYLGYPGSMGADFTDYAIVDAYVVPPTRVASTFSEKIVYLPHTYQVNDYAWSVETCVTHCVSELTAYEPRASFVYCNFNTINKMESTSFDAWMRILKRVPRSVLWLLEPSAVDAGVMATFRAEAAARGVDPRRLLFAPRVAKAAHLSRLRHAHLFLDSFVYNAHSTASDMLWANLPVLTLVGHTFAARVAGSLLRLLDADAARLLTTYSMKEYEDMAVALATTHRPHLQQLRRVVAASTLDTRLFDTADTTKRLEASYRLMLELAPVRMHVVVHPVARHRDVRRVGMADAIVHEMLAHQTRGEFAIAEVGYRRLLSVRPDHADALHLYGLLLHALDQTRLGLPFLLQSIERMPHVGFYRANFATMLAAAGDTTSALQQFALALHLEPSQPRALWHFTELLVDAAMHAAVLEAHTRYYPQVARLWSHTERLAHLFHVAYAHAQLGHIPVAIALLRSTFLNQSEDVPLKMVVKAKYNLGVLLQTLGDFDAANALAMEAVVAEHKAAHARHVLDAPVPRTGGRIVVIYCYEYGQTWWPHWGPSSTRDGVGGSEEAVIYLARALARLGLDVRVYADPRAADVGVDGEGVRWFSHAAFDATAHIDVFVAWRYHISVALATAATQSFVWLHDVIDGRVLTPRFLASLTGVFCLSRFHAQATLLLDTPKLRLSGNGVPPAAFVVGRNDPHRFVYGSAPTRGLETLLLHWPTLRQALPNATLHVYYGLTAAVRRTASIEWQRRIEALLAQDGIAYHGLVDHSTLARGYATAGFYLYPTTFPETSCVSIMKAMAAGAIPITSKRGALAEVVGPHDMGPATALVDDASEAWIHDWLHSVIAAARMDPKELAARRAAMVQDARQRFLWSHIAEVWQRAFVAGVYREG</sequence>
<organism evidence="11 12">
    <name type="scientific">Saprolegnia diclina (strain VS20)</name>
    <dbReference type="NCBI Taxonomy" id="1156394"/>
    <lineage>
        <taxon>Eukaryota</taxon>
        <taxon>Sar</taxon>
        <taxon>Stramenopiles</taxon>
        <taxon>Oomycota</taxon>
        <taxon>Saprolegniomycetes</taxon>
        <taxon>Saprolegniales</taxon>
        <taxon>Saprolegniaceae</taxon>
        <taxon>Saprolegnia</taxon>
    </lineage>
</organism>
<evidence type="ECO:0000256" key="9">
    <source>
        <dbReference type="SAM" id="SignalP"/>
    </source>
</evidence>
<evidence type="ECO:0000256" key="2">
    <source>
        <dbReference type="ARBA" id="ARBA00005386"/>
    </source>
</evidence>
<evidence type="ECO:0000259" key="10">
    <source>
        <dbReference type="Pfam" id="PF13844"/>
    </source>
</evidence>
<comment type="similarity">
    <text evidence="2">Belongs to the glycosyltransferase 41 family. O-GlcNAc transferase subfamily.</text>
</comment>
<accession>T0QQT7</accession>
<dbReference type="OrthoDB" id="9991317at2759"/>
<dbReference type="GO" id="GO:0097363">
    <property type="term" value="F:protein O-acetylglucosaminyltransferase activity"/>
    <property type="evidence" value="ECO:0007669"/>
    <property type="project" value="UniProtKB-EC"/>
</dbReference>
<keyword evidence="4" id="KW-0328">Glycosyltransferase</keyword>
<dbReference type="RefSeq" id="XP_008606153.1">
    <property type="nucleotide sequence ID" value="XM_008607931.1"/>
</dbReference>
<evidence type="ECO:0000313" key="12">
    <source>
        <dbReference type="Proteomes" id="UP000030762"/>
    </source>
</evidence>
<keyword evidence="5" id="KW-0808">Transferase</keyword>
<proteinExistence type="inferred from homology"/>
<dbReference type="Proteomes" id="UP000030762">
    <property type="component" value="Unassembled WGS sequence"/>
</dbReference>
<feature type="repeat" description="TPR" evidence="8">
    <location>
        <begin position="67"/>
        <end position="100"/>
    </location>
</feature>
<dbReference type="Pfam" id="PF13844">
    <property type="entry name" value="Glyco_transf_41"/>
    <property type="match status" value="2"/>
</dbReference>
<comment type="pathway">
    <text evidence="1">Protein modification; protein glycosylation.</text>
</comment>
<dbReference type="InterPro" id="IPR029489">
    <property type="entry name" value="OGT/SEC/SPY_C"/>
</dbReference>
<evidence type="ECO:0000256" key="5">
    <source>
        <dbReference type="ARBA" id="ARBA00022679"/>
    </source>
</evidence>
<name>T0QQT7_SAPDV</name>
<feature type="domain" description="O-GlcNAc transferase C-terminal" evidence="10">
    <location>
        <begin position="512"/>
        <end position="695"/>
    </location>
</feature>
<dbReference type="PANTHER" id="PTHR44998">
    <property type="match status" value="1"/>
</dbReference>
<feature type="non-terminal residue" evidence="11">
    <location>
        <position position="1"/>
    </location>
</feature>
<evidence type="ECO:0000256" key="8">
    <source>
        <dbReference type="PROSITE-ProRule" id="PRU00339"/>
    </source>
</evidence>
<keyword evidence="9" id="KW-0732">Signal</keyword>
<dbReference type="Pfam" id="PF13692">
    <property type="entry name" value="Glyco_trans_1_4"/>
    <property type="match status" value="1"/>
</dbReference>
<dbReference type="EC" id="2.4.1.255" evidence="3"/>
<evidence type="ECO:0000256" key="3">
    <source>
        <dbReference type="ARBA" id="ARBA00011970"/>
    </source>
</evidence>
<dbReference type="Gene3D" id="3.40.50.11380">
    <property type="match status" value="1"/>
</dbReference>
<reference evidence="11 12" key="1">
    <citation type="submission" date="2012-04" db="EMBL/GenBank/DDBJ databases">
        <title>The Genome Sequence of Saprolegnia declina VS20.</title>
        <authorList>
            <consortium name="The Broad Institute Genome Sequencing Platform"/>
            <person name="Russ C."/>
            <person name="Nusbaum C."/>
            <person name="Tyler B."/>
            <person name="van West P."/>
            <person name="Dieguez-Uribeondo J."/>
            <person name="de Bruijn I."/>
            <person name="Tripathy S."/>
            <person name="Jiang R."/>
            <person name="Young S.K."/>
            <person name="Zeng Q."/>
            <person name="Gargeya S."/>
            <person name="Fitzgerald M."/>
            <person name="Haas B."/>
            <person name="Abouelleil A."/>
            <person name="Alvarado L."/>
            <person name="Arachchi H.M."/>
            <person name="Berlin A."/>
            <person name="Chapman S.B."/>
            <person name="Goldberg J."/>
            <person name="Griggs A."/>
            <person name="Gujja S."/>
            <person name="Hansen M."/>
            <person name="Howarth C."/>
            <person name="Imamovic A."/>
            <person name="Larimer J."/>
            <person name="McCowen C."/>
            <person name="Montmayeur A."/>
            <person name="Murphy C."/>
            <person name="Neiman D."/>
            <person name="Pearson M."/>
            <person name="Priest M."/>
            <person name="Roberts A."/>
            <person name="Saif S."/>
            <person name="Shea T."/>
            <person name="Sisk P."/>
            <person name="Sykes S."/>
            <person name="Wortman J."/>
            <person name="Nusbaum C."/>
            <person name="Birren B."/>
        </authorList>
    </citation>
    <scope>NUCLEOTIDE SEQUENCE [LARGE SCALE GENOMIC DNA]</scope>
    <source>
        <strain evidence="11 12">VS20</strain>
    </source>
</reference>
<dbReference type="InterPro" id="IPR011990">
    <property type="entry name" value="TPR-like_helical_dom_sf"/>
</dbReference>
<dbReference type="InterPro" id="IPR019734">
    <property type="entry name" value="TPR_rpt"/>
</dbReference>
<protein>
    <recommendedName>
        <fullName evidence="3">protein O-GlcNAc transferase</fullName>
        <ecNumber evidence="3">2.4.1.255</ecNumber>
    </recommendedName>
</protein>
<evidence type="ECO:0000313" key="11">
    <source>
        <dbReference type="EMBL" id="EQC40454.1"/>
    </source>
</evidence>
<evidence type="ECO:0000256" key="7">
    <source>
        <dbReference type="ARBA" id="ARBA00022803"/>
    </source>
</evidence>
<evidence type="ECO:0000256" key="4">
    <source>
        <dbReference type="ARBA" id="ARBA00022676"/>
    </source>
</evidence>
<keyword evidence="12" id="KW-1185">Reference proteome</keyword>
<keyword evidence="6" id="KW-0677">Repeat</keyword>
<dbReference type="Gene3D" id="1.25.40.10">
    <property type="entry name" value="Tetratricopeptide repeat domain"/>
    <property type="match status" value="3"/>
</dbReference>
<dbReference type="GO" id="GO:0006493">
    <property type="term" value="P:protein O-linked glycosylation"/>
    <property type="evidence" value="ECO:0007669"/>
    <property type="project" value="TreeGrafter"/>
</dbReference>
<dbReference type="Pfam" id="PF13432">
    <property type="entry name" value="TPR_16"/>
    <property type="match status" value="2"/>
</dbReference>
<feature type="signal peptide" evidence="9">
    <location>
        <begin position="1"/>
        <end position="17"/>
    </location>
</feature>
<feature type="domain" description="O-GlcNAc transferase C-terminal" evidence="10">
    <location>
        <begin position="269"/>
        <end position="496"/>
    </location>
</feature>
<evidence type="ECO:0000256" key="6">
    <source>
        <dbReference type="ARBA" id="ARBA00022737"/>
    </source>
</evidence>
<dbReference type="VEuPathDB" id="FungiDB:SDRG_02349"/>
<dbReference type="SMART" id="SM00028">
    <property type="entry name" value="TPR"/>
    <property type="match status" value="10"/>
</dbReference>
<dbReference type="PANTHER" id="PTHR44998:SF1">
    <property type="entry name" value="UDP-N-ACETYLGLUCOSAMINE--PEPTIDE N-ACETYLGLUCOSAMINYLTRANSFERASE 110 KDA SUBUNIT"/>
    <property type="match status" value="1"/>
</dbReference>
<dbReference type="Gene3D" id="3.40.50.2000">
    <property type="entry name" value="Glycogen Phosphorylase B"/>
    <property type="match status" value="2"/>
</dbReference>